<dbReference type="EMBL" id="JACHIP010000002">
    <property type="protein sequence ID" value="MBB5056929.1"/>
    <property type="molecule type" value="Genomic_DNA"/>
</dbReference>
<comment type="caution">
    <text evidence="1">The sequence shown here is derived from an EMBL/GenBank/DDBJ whole genome shotgun (WGS) entry which is preliminary data.</text>
</comment>
<reference evidence="1 2" key="1">
    <citation type="submission" date="2020-08" db="EMBL/GenBank/DDBJ databases">
        <title>Genomic Encyclopedia of Type Strains, Phase IV (KMG-V): Genome sequencing to study the core and pangenomes of soil and plant-associated prokaryotes.</title>
        <authorList>
            <person name="Whitman W."/>
        </authorList>
    </citation>
    <scope>NUCLEOTIDE SEQUENCE [LARGE SCALE GENOMIC DNA]</scope>
    <source>
        <strain evidence="1 2">M8UP14</strain>
    </source>
</reference>
<name>A0A7W8E374_9BACT</name>
<evidence type="ECO:0000313" key="2">
    <source>
        <dbReference type="Proteomes" id="UP000540989"/>
    </source>
</evidence>
<proteinExistence type="predicted"/>
<protein>
    <recommendedName>
        <fullName evidence="3">TetR family transcriptional regulator</fullName>
    </recommendedName>
</protein>
<dbReference type="AlphaFoldDB" id="A0A7W8E374"/>
<dbReference type="Proteomes" id="UP000540989">
    <property type="component" value="Unassembled WGS sequence"/>
</dbReference>
<evidence type="ECO:0008006" key="3">
    <source>
        <dbReference type="Google" id="ProtNLM"/>
    </source>
</evidence>
<organism evidence="1 2">
    <name type="scientific">Granulicella aggregans</name>
    <dbReference type="NCBI Taxonomy" id="474949"/>
    <lineage>
        <taxon>Bacteria</taxon>
        <taxon>Pseudomonadati</taxon>
        <taxon>Acidobacteriota</taxon>
        <taxon>Terriglobia</taxon>
        <taxon>Terriglobales</taxon>
        <taxon>Acidobacteriaceae</taxon>
        <taxon>Granulicella</taxon>
    </lineage>
</organism>
<dbReference type="RefSeq" id="WP_184215285.1">
    <property type="nucleotide sequence ID" value="NZ_JACHIP010000002.1"/>
</dbReference>
<gene>
    <name evidence="1" type="ORF">HDF16_001614</name>
</gene>
<sequence length="75" mass="8211">MHREALLKLWNMDEIPACDKGMELAQAFLISAGEAVYRLGTEEPGDRLTELTTAYMAMAEHYGGCDNCSENAQAG</sequence>
<evidence type="ECO:0000313" key="1">
    <source>
        <dbReference type="EMBL" id="MBB5056929.1"/>
    </source>
</evidence>
<accession>A0A7W8E374</accession>
<keyword evidence="2" id="KW-1185">Reference proteome</keyword>